<gene>
    <name evidence="1" type="ORF">M9H77_26019</name>
</gene>
<dbReference type="Proteomes" id="UP001060085">
    <property type="component" value="Linkage Group LG06"/>
</dbReference>
<sequence>MYHLVISYDFSGNKMWVVLAQKIYNLVAKIKKNKIQGRNTVEEVLCLSAKQGYTVFYRNREDSNALSNIVDAHPTSIEMMRTWLYVLIMDTTYKTNNHLALKKIWSEILRAAEI</sequence>
<organism evidence="1 2">
    <name type="scientific">Catharanthus roseus</name>
    <name type="common">Madagascar periwinkle</name>
    <name type="synonym">Vinca rosea</name>
    <dbReference type="NCBI Taxonomy" id="4058"/>
    <lineage>
        <taxon>Eukaryota</taxon>
        <taxon>Viridiplantae</taxon>
        <taxon>Streptophyta</taxon>
        <taxon>Embryophyta</taxon>
        <taxon>Tracheophyta</taxon>
        <taxon>Spermatophyta</taxon>
        <taxon>Magnoliopsida</taxon>
        <taxon>eudicotyledons</taxon>
        <taxon>Gunneridae</taxon>
        <taxon>Pentapetalae</taxon>
        <taxon>asterids</taxon>
        <taxon>lamiids</taxon>
        <taxon>Gentianales</taxon>
        <taxon>Apocynaceae</taxon>
        <taxon>Rauvolfioideae</taxon>
        <taxon>Vinceae</taxon>
        <taxon>Catharanthinae</taxon>
        <taxon>Catharanthus</taxon>
    </lineage>
</organism>
<keyword evidence="2" id="KW-1185">Reference proteome</keyword>
<evidence type="ECO:0000313" key="1">
    <source>
        <dbReference type="EMBL" id="KAI5657226.1"/>
    </source>
</evidence>
<name>A0ACC0ACJ3_CATRO</name>
<reference evidence="2" key="1">
    <citation type="journal article" date="2023" name="Nat. Plants">
        <title>Single-cell RNA sequencing provides a high-resolution roadmap for understanding the multicellular compartmentation of specialized metabolism.</title>
        <authorList>
            <person name="Sun S."/>
            <person name="Shen X."/>
            <person name="Li Y."/>
            <person name="Li Y."/>
            <person name="Wang S."/>
            <person name="Li R."/>
            <person name="Zhang H."/>
            <person name="Shen G."/>
            <person name="Guo B."/>
            <person name="Wei J."/>
            <person name="Xu J."/>
            <person name="St-Pierre B."/>
            <person name="Chen S."/>
            <person name="Sun C."/>
        </authorList>
    </citation>
    <scope>NUCLEOTIDE SEQUENCE [LARGE SCALE GENOMIC DNA]</scope>
</reference>
<protein>
    <submittedName>
        <fullName evidence="1">Uncharacterized protein</fullName>
    </submittedName>
</protein>
<comment type="caution">
    <text evidence="1">The sequence shown here is derived from an EMBL/GenBank/DDBJ whole genome shotgun (WGS) entry which is preliminary data.</text>
</comment>
<proteinExistence type="predicted"/>
<evidence type="ECO:0000313" key="2">
    <source>
        <dbReference type="Proteomes" id="UP001060085"/>
    </source>
</evidence>
<accession>A0ACC0ACJ3</accession>
<dbReference type="EMBL" id="CM044706">
    <property type="protein sequence ID" value="KAI5657226.1"/>
    <property type="molecule type" value="Genomic_DNA"/>
</dbReference>